<organism evidence="1 2">
    <name type="scientific">Racocetra fulgida</name>
    <dbReference type="NCBI Taxonomy" id="60492"/>
    <lineage>
        <taxon>Eukaryota</taxon>
        <taxon>Fungi</taxon>
        <taxon>Fungi incertae sedis</taxon>
        <taxon>Mucoromycota</taxon>
        <taxon>Glomeromycotina</taxon>
        <taxon>Glomeromycetes</taxon>
        <taxon>Diversisporales</taxon>
        <taxon>Gigasporaceae</taxon>
        <taxon>Racocetra</taxon>
    </lineage>
</organism>
<accession>A0A9N9ARK5</accession>
<keyword evidence="2" id="KW-1185">Reference proteome</keyword>
<gene>
    <name evidence="1" type="ORF">RFULGI_LOCUS4282</name>
</gene>
<dbReference type="EMBL" id="CAJVPZ010004186">
    <property type="protein sequence ID" value="CAG8542420.1"/>
    <property type="molecule type" value="Genomic_DNA"/>
</dbReference>
<evidence type="ECO:0000313" key="1">
    <source>
        <dbReference type="EMBL" id="CAG8542420.1"/>
    </source>
</evidence>
<comment type="caution">
    <text evidence="1">The sequence shown here is derived from an EMBL/GenBank/DDBJ whole genome shotgun (WGS) entry which is preliminary data.</text>
</comment>
<evidence type="ECO:0000313" key="2">
    <source>
        <dbReference type="Proteomes" id="UP000789396"/>
    </source>
</evidence>
<reference evidence="1" key="1">
    <citation type="submission" date="2021-06" db="EMBL/GenBank/DDBJ databases">
        <authorList>
            <person name="Kallberg Y."/>
            <person name="Tangrot J."/>
            <person name="Rosling A."/>
        </authorList>
    </citation>
    <scope>NUCLEOTIDE SEQUENCE</scope>
    <source>
        <strain evidence="1">IN212</strain>
    </source>
</reference>
<dbReference type="OrthoDB" id="2438718at2759"/>
<name>A0A9N9ARK5_9GLOM</name>
<dbReference type="Proteomes" id="UP000789396">
    <property type="component" value="Unassembled WGS sequence"/>
</dbReference>
<protein>
    <submittedName>
        <fullName evidence="1">12072_t:CDS:1</fullName>
    </submittedName>
</protein>
<feature type="non-terminal residue" evidence="1">
    <location>
        <position position="1"/>
    </location>
</feature>
<sequence length="115" mass="12920">LLTVYQNARMNSSGGCVTKDNIKGDESIPHVIDLSASDSHLSKRVKIVNKVDNSRLVDLNNVDEYVMDILNYNDECKRKVCSCEKVNKGKSSSSIVHNTRSQARMLKNVNDNDDY</sequence>
<proteinExistence type="predicted"/>
<dbReference type="AlphaFoldDB" id="A0A9N9ARK5"/>